<reference evidence="1 2" key="1">
    <citation type="submission" date="2012-04" db="EMBL/GenBank/DDBJ databases">
        <title>The Genome Sequence of Bacillus cereus HuA2-1.</title>
        <authorList>
            <consortium name="The Broad Institute Genome Sequencing Platform"/>
            <consortium name="The Broad Institute Genome Sequencing Center for Infectious Disease"/>
            <person name="Feldgarden M."/>
            <person name="Van der Auwera G.A."/>
            <person name="Mahillon J."/>
            <person name="Duprez V."/>
            <person name="Timmery S."/>
            <person name="Mattelet C."/>
            <person name="Dierick K."/>
            <person name="Sun M."/>
            <person name="Yu Z."/>
            <person name="Zhu L."/>
            <person name="Hu X."/>
            <person name="Shank E.B."/>
            <person name="Swiecicka I."/>
            <person name="Hansen B.M."/>
            <person name="Andrup L."/>
            <person name="Young S.K."/>
            <person name="Zeng Q."/>
            <person name="Gargeya S."/>
            <person name="Fitzgerald M."/>
            <person name="Haas B."/>
            <person name="Abouelleil A."/>
            <person name="Alvarado L."/>
            <person name="Arachchi H.M."/>
            <person name="Berlin A."/>
            <person name="Chapman S.B."/>
            <person name="Goldberg J."/>
            <person name="Griggs A."/>
            <person name="Gujja S."/>
            <person name="Hansen M."/>
            <person name="Howarth C."/>
            <person name="Imamovic A."/>
            <person name="Larimer J."/>
            <person name="McCowen C."/>
            <person name="Montmayeur A."/>
            <person name="Murphy C."/>
            <person name="Neiman D."/>
            <person name="Pearson M."/>
            <person name="Priest M."/>
            <person name="Roberts A."/>
            <person name="Saif S."/>
            <person name="Shea T."/>
            <person name="Sisk P."/>
            <person name="Sykes S."/>
            <person name="Wortman J."/>
            <person name="Nusbaum C."/>
            <person name="Birren B."/>
        </authorList>
    </citation>
    <scope>NUCLEOTIDE SEQUENCE [LARGE SCALE GENOMIC DNA]</scope>
    <source>
        <strain evidence="1 2">HuA2-1</strain>
    </source>
</reference>
<accession>J9BXU2</accession>
<sequence length="97" mass="11167">MKEWHLIQFRFGTELTKRARERAERKGYPFGSKEYVNELKGVDPRGMTPNVVEDIIKTGSRQPGDKPGTWKYVREEGYVVLNDKGDVVTVVPAKKKE</sequence>
<dbReference type="HOGENOM" id="CLU_153032_0_0_9"/>
<dbReference type="EMBL" id="AHDV01000019">
    <property type="protein sequence ID" value="EJV83921.1"/>
    <property type="molecule type" value="Genomic_DNA"/>
</dbReference>
<name>J9BXU2_BACCE</name>
<comment type="caution">
    <text evidence="1">The sequence shown here is derived from an EMBL/GenBank/DDBJ whole genome shotgun (WGS) entry which is preliminary data.</text>
</comment>
<evidence type="ECO:0000313" key="1">
    <source>
        <dbReference type="EMBL" id="EJV83921.1"/>
    </source>
</evidence>
<dbReference type="AlphaFoldDB" id="J9BXU2"/>
<dbReference type="Proteomes" id="UP000004136">
    <property type="component" value="Unassembled WGS sequence"/>
</dbReference>
<dbReference type="PATRIC" id="fig|1053201.3.peg.2904"/>
<proteinExistence type="predicted"/>
<gene>
    <name evidence="1" type="ORF">IG3_02837</name>
</gene>
<protein>
    <submittedName>
        <fullName evidence="1">Uncharacterized protein</fullName>
    </submittedName>
</protein>
<evidence type="ECO:0000313" key="2">
    <source>
        <dbReference type="Proteomes" id="UP000004136"/>
    </source>
</evidence>
<organism evidence="1 2">
    <name type="scientific">Bacillus cereus HuA2-1</name>
    <dbReference type="NCBI Taxonomy" id="1053201"/>
    <lineage>
        <taxon>Bacteria</taxon>
        <taxon>Bacillati</taxon>
        <taxon>Bacillota</taxon>
        <taxon>Bacilli</taxon>
        <taxon>Bacillales</taxon>
        <taxon>Bacillaceae</taxon>
        <taxon>Bacillus</taxon>
        <taxon>Bacillus cereus group</taxon>
    </lineage>
</organism>